<dbReference type="GO" id="GO:0043041">
    <property type="term" value="P:amino acid activation for nonribosomal peptide biosynthetic process"/>
    <property type="evidence" value="ECO:0007669"/>
    <property type="project" value="TreeGrafter"/>
</dbReference>
<keyword evidence="1" id="KW-0808">Transferase</keyword>
<sequence>MEYLGRSDDQLKIRGQRIELGEIDRVMLALPDVGQAVSHACVFNQAAATGGDARQLVGYLVSDSGLPLDTAALKARLAEQLPPHMVPWC</sequence>
<dbReference type="GO" id="GO:0047527">
    <property type="term" value="F:2,3-dihydroxybenzoate-serine ligase activity"/>
    <property type="evidence" value="ECO:0007669"/>
    <property type="project" value="TreeGrafter"/>
</dbReference>
<accession>A0A378CD69</accession>
<dbReference type="EMBL" id="UGMG01000001">
    <property type="protein sequence ID" value="STV67988.1"/>
    <property type="molecule type" value="Genomic_DNA"/>
</dbReference>
<protein>
    <submittedName>
        <fullName evidence="1">Enterobactin synthase subunit F</fullName>
        <ecNumber evidence="1">2.7.7.-</ecNumber>
    </submittedName>
</protein>
<proteinExistence type="predicted"/>
<keyword evidence="1" id="KW-0548">Nucleotidyltransferase</keyword>
<dbReference type="SUPFAM" id="SSF56801">
    <property type="entry name" value="Acetyl-CoA synthetase-like"/>
    <property type="match status" value="1"/>
</dbReference>
<dbReference type="PANTHER" id="PTHR45527:SF1">
    <property type="entry name" value="FATTY ACID SYNTHASE"/>
    <property type="match status" value="1"/>
</dbReference>
<dbReference type="GO" id="GO:0031177">
    <property type="term" value="F:phosphopantetheine binding"/>
    <property type="evidence" value="ECO:0007669"/>
    <property type="project" value="TreeGrafter"/>
</dbReference>
<dbReference type="InterPro" id="IPR045851">
    <property type="entry name" value="AMP-bd_C_sf"/>
</dbReference>
<dbReference type="EC" id="2.7.7.-" evidence="1"/>
<evidence type="ECO:0000313" key="2">
    <source>
        <dbReference type="Proteomes" id="UP000255239"/>
    </source>
</evidence>
<evidence type="ECO:0000313" key="1">
    <source>
        <dbReference type="EMBL" id="STV67988.1"/>
    </source>
</evidence>
<dbReference type="GO" id="GO:0009366">
    <property type="term" value="C:enterobactin synthetase complex"/>
    <property type="evidence" value="ECO:0007669"/>
    <property type="project" value="TreeGrafter"/>
</dbReference>
<dbReference type="PANTHER" id="PTHR45527">
    <property type="entry name" value="NONRIBOSOMAL PEPTIDE SYNTHETASE"/>
    <property type="match status" value="1"/>
</dbReference>
<gene>
    <name evidence="1" type="primary">entF_4</name>
    <name evidence="1" type="ORF">NCTC11679_04077</name>
</gene>
<organism evidence="1 2">
    <name type="scientific">Klebsiella pneumoniae</name>
    <dbReference type="NCBI Taxonomy" id="573"/>
    <lineage>
        <taxon>Bacteria</taxon>
        <taxon>Pseudomonadati</taxon>
        <taxon>Pseudomonadota</taxon>
        <taxon>Gammaproteobacteria</taxon>
        <taxon>Enterobacterales</taxon>
        <taxon>Enterobacteriaceae</taxon>
        <taxon>Klebsiella/Raoultella group</taxon>
        <taxon>Klebsiella</taxon>
        <taxon>Klebsiella pneumoniae complex</taxon>
    </lineage>
</organism>
<dbReference type="Proteomes" id="UP000255239">
    <property type="component" value="Unassembled WGS sequence"/>
</dbReference>
<dbReference type="GO" id="GO:0016779">
    <property type="term" value="F:nucleotidyltransferase activity"/>
    <property type="evidence" value="ECO:0007669"/>
    <property type="project" value="UniProtKB-KW"/>
</dbReference>
<dbReference type="GO" id="GO:0009239">
    <property type="term" value="P:enterobactin biosynthetic process"/>
    <property type="evidence" value="ECO:0007669"/>
    <property type="project" value="TreeGrafter"/>
</dbReference>
<name>A0A378CD69_KLEPN</name>
<dbReference type="GO" id="GO:0005829">
    <property type="term" value="C:cytosol"/>
    <property type="evidence" value="ECO:0007669"/>
    <property type="project" value="TreeGrafter"/>
</dbReference>
<reference evidence="1 2" key="1">
    <citation type="submission" date="2018-06" db="EMBL/GenBank/DDBJ databases">
        <authorList>
            <consortium name="Pathogen Informatics"/>
            <person name="Doyle S."/>
        </authorList>
    </citation>
    <scope>NUCLEOTIDE SEQUENCE [LARGE SCALE GENOMIC DNA]</scope>
    <source>
        <strain evidence="1 2">NCTC11679</strain>
    </source>
</reference>
<dbReference type="AlphaFoldDB" id="A0A378CD69"/>
<dbReference type="Gene3D" id="3.30.300.30">
    <property type="match status" value="1"/>
</dbReference>